<dbReference type="Proteomes" id="UP000032803">
    <property type="component" value="Chromosome I"/>
</dbReference>
<sequence length="136" mass="16088">MKRYFFKPAKRKLKYSEYLDEILILARRIGEVSPGKQLYSSAQFELALVSFGDLKALKKEMAPDIEVEFPELKSDWLAGFDWLDLAVSYHDEDAISYFQERLENKNFSKIYKQYKENCRPDCALQRYELNIPQLNS</sequence>
<dbReference type="EMBL" id="LN681225">
    <property type="protein sequence ID" value="CEK12040.1"/>
    <property type="molecule type" value="Genomic_DNA"/>
</dbReference>
<accession>A0A0A8UT62</accession>
<dbReference type="PATRIC" id="fig|449.7.peg.1584"/>
<dbReference type="KEGG" id="lha:LHA_3051"/>
<evidence type="ECO:0000313" key="1">
    <source>
        <dbReference type="EMBL" id="CEK12040.1"/>
    </source>
</evidence>
<gene>
    <name evidence="1" type="ORF">LHA_3051</name>
</gene>
<keyword evidence="2" id="KW-1185">Reference proteome</keyword>
<dbReference type="OrthoDB" id="5648156at2"/>
<dbReference type="HOGENOM" id="CLU_1872851_0_0_6"/>
<dbReference type="AlphaFoldDB" id="A0A0A8UT62"/>
<name>A0A0A8UT62_LEGHA</name>
<protein>
    <submittedName>
        <fullName evidence="1">Uncharacterized protein</fullName>
    </submittedName>
</protein>
<evidence type="ECO:0000313" key="2">
    <source>
        <dbReference type="Proteomes" id="UP000032803"/>
    </source>
</evidence>
<reference evidence="2" key="1">
    <citation type="submission" date="2014-09" db="EMBL/GenBank/DDBJ databases">
        <authorList>
            <person name="Gomez-Valero L."/>
        </authorList>
    </citation>
    <scope>NUCLEOTIDE SEQUENCE [LARGE SCALE GENOMIC DNA]</scope>
    <source>
        <strain evidence="2">ATCC35250</strain>
    </source>
</reference>
<organism evidence="1 2">
    <name type="scientific">Legionella hackeliae</name>
    <dbReference type="NCBI Taxonomy" id="449"/>
    <lineage>
        <taxon>Bacteria</taxon>
        <taxon>Pseudomonadati</taxon>
        <taxon>Pseudomonadota</taxon>
        <taxon>Gammaproteobacteria</taxon>
        <taxon>Legionellales</taxon>
        <taxon>Legionellaceae</taxon>
        <taxon>Legionella</taxon>
    </lineage>
</organism>
<proteinExistence type="predicted"/>
<dbReference type="RefSeq" id="WP_045107123.1">
    <property type="nucleotide sequence ID" value="NZ_LN681225.1"/>
</dbReference>